<dbReference type="InterPro" id="IPR029052">
    <property type="entry name" value="Metallo-depent_PP-like"/>
</dbReference>
<dbReference type="AlphaFoldDB" id="A0A0D2WU47"/>
<feature type="domain" description="Calcineurin-like phosphoesterase" evidence="1">
    <location>
        <begin position="15"/>
        <end position="232"/>
    </location>
</feature>
<keyword evidence="3" id="KW-1185">Reference proteome</keyword>
<dbReference type="STRING" id="595528.A0A0D2WU47"/>
<dbReference type="InterPro" id="IPR004843">
    <property type="entry name" value="Calcineurin-like_PHP"/>
</dbReference>
<dbReference type="PANTHER" id="PTHR37523">
    <property type="entry name" value="METALLOPHOSPHOESTERASE"/>
    <property type="match status" value="1"/>
</dbReference>
<accession>A0A0D2WU47</accession>
<dbReference type="RefSeq" id="XP_004345401.1">
    <property type="nucleotide sequence ID" value="XM_004345351.2"/>
</dbReference>
<name>A0A0D2WU47_CAPO3</name>
<sequence length="280" mass="30891">MASSQLASRADAGRLRVLLVSDIHTNVDRVTQLNDWLHEHNELVDVILLAGDIANMHDGDYDVPERETAFEGDMSTVIGALENICTSVYYIPGNHDPRTTFERNPLPKLTSFSTNIHRRVVRISRDLVFAGYGGSVPSFQNGQVLWSGYPHATDDVVREPLQRLLTLGNDDSGIQHSDSVILMTHFGPDGIDTTLDRSDPLAPVHTGSKSLTAVLRNSPLNIPLHIHGHTHNSPGRVTIGKTIVFNPGSLTESRFALLTLERSLNLHRWVLSSSTFLDLP</sequence>
<reference evidence="3" key="1">
    <citation type="submission" date="2011-02" db="EMBL/GenBank/DDBJ databases">
        <title>The Genome Sequence of Capsaspora owczarzaki ATCC 30864.</title>
        <authorList>
            <person name="Russ C."/>
            <person name="Cuomo C."/>
            <person name="Burger G."/>
            <person name="Gray M.W."/>
            <person name="Holland P.W.H."/>
            <person name="King N."/>
            <person name="Lang F.B.F."/>
            <person name="Roger A.J."/>
            <person name="Ruiz-Trillo I."/>
            <person name="Young S.K."/>
            <person name="Zeng Q."/>
            <person name="Gargeya S."/>
            <person name="Alvarado L."/>
            <person name="Berlin A."/>
            <person name="Chapman S.B."/>
            <person name="Chen Z."/>
            <person name="Freedman E."/>
            <person name="Gellesch M."/>
            <person name="Goldberg J."/>
            <person name="Griggs A."/>
            <person name="Gujja S."/>
            <person name="Heilman E."/>
            <person name="Heiman D."/>
            <person name="Howarth C."/>
            <person name="Mehta T."/>
            <person name="Neiman D."/>
            <person name="Pearson M."/>
            <person name="Roberts A."/>
            <person name="Saif S."/>
            <person name="Shea T."/>
            <person name="Shenoy N."/>
            <person name="Sisk P."/>
            <person name="Stolte C."/>
            <person name="Sykes S."/>
            <person name="White J."/>
            <person name="Yandava C."/>
            <person name="Haas B."/>
            <person name="Nusbaum C."/>
            <person name="Birren B."/>
        </authorList>
    </citation>
    <scope>NUCLEOTIDE SEQUENCE</scope>
    <source>
        <strain evidence="3">ATCC 30864</strain>
    </source>
</reference>
<evidence type="ECO:0000259" key="1">
    <source>
        <dbReference type="Pfam" id="PF00149"/>
    </source>
</evidence>
<dbReference type="GO" id="GO:0016787">
    <property type="term" value="F:hydrolase activity"/>
    <property type="evidence" value="ECO:0007669"/>
    <property type="project" value="InterPro"/>
</dbReference>
<proteinExistence type="predicted"/>
<evidence type="ECO:0000313" key="2">
    <source>
        <dbReference type="EMBL" id="KJE95358.1"/>
    </source>
</evidence>
<dbReference type="Gene3D" id="3.60.21.10">
    <property type="match status" value="1"/>
</dbReference>
<dbReference type="EMBL" id="KE346369">
    <property type="protein sequence ID" value="KJE95358.1"/>
    <property type="molecule type" value="Genomic_DNA"/>
</dbReference>
<dbReference type="eggNOG" id="ENOG502S3P6">
    <property type="taxonomic scope" value="Eukaryota"/>
</dbReference>
<dbReference type="SUPFAM" id="SSF56300">
    <property type="entry name" value="Metallo-dependent phosphatases"/>
    <property type="match status" value="1"/>
</dbReference>
<gene>
    <name evidence="2" type="ORF">CAOG_005811</name>
</gene>
<dbReference type="InParanoid" id="A0A0D2WU47"/>
<dbReference type="Proteomes" id="UP000008743">
    <property type="component" value="Unassembled WGS sequence"/>
</dbReference>
<dbReference type="Pfam" id="PF00149">
    <property type="entry name" value="Metallophos"/>
    <property type="match status" value="1"/>
</dbReference>
<evidence type="ECO:0000313" key="3">
    <source>
        <dbReference type="Proteomes" id="UP000008743"/>
    </source>
</evidence>
<dbReference type="PANTHER" id="PTHR37523:SF1">
    <property type="entry name" value="CALCINEURIN-LIKE PHOSPHOESTERASE DOMAIN-CONTAINING PROTEIN"/>
    <property type="match status" value="1"/>
</dbReference>
<organism evidence="2 3">
    <name type="scientific">Capsaspora owczarzaki (strain ATCC 30864)</name>
    <dbReference type="NCBI Taxonomy" id="595528"/>
    <lineage>
        <taxon>Eukaryota</taxon>
        <taxon>Filasterea</taxon>
        <taxon>Capsaspora</taxon>
    </lineage>
</organism>
<protein>
    <recommendedName>
        <fullName evidence="1">Calcineurin-like phosphoesterase domain-containing protein</fullName>
    </recommendedName>
</protein>
<dbReference type="PhylomeDB" id="A0A0D2WU47"/>
<dbReference type="OrthoDB" id="2412157at2759"/>
<dbReference type="OMA" id="NVHGHTH"/>